<keyword evidence="1" id="KW-0472">Membrane</keyword>
<keyword evidence="1" id="KW-0812">Transmembrane</keyword>
<accession>B6CM44</accession>
<keyword evidence="2" id="KW-0496">Mitochondrion</keyword>
<dbReference type="CTD" id="4539"/>
<organism evidence="2">
    <name type="scientific">Enterobius vermicularis</name>
    <name type="common">Human pinworm</name>
    <dbReference type="NCBI Taxonomy" id="51028"/>
    <lineage>
        <taxon>Eukaryota</taxon>
        <taxon>Metazoa</taxon>
        <taxon>Ecdysozoa</taxon>
        <taxon>Nematoda</taxon>
        <taxon>Chromadorea</taxon>
        <taxon>Rhabditida</taxon>
        <taxon>Spirurina</taxon>
        <taxon>Oxyuridomorpha</taxon>
        <taxon>Oxyuroidea</taxon>
        <taxon>Oxyuridae</taxon>
        <taxon>Enterobius</taxon>
    </lineage>
</organism>
<dbReference type="EMBL" id="AP017684">
    <property type="protein sequence ID" value="BAV82698.1"/>
    <property type="molecule type" value="Genomic_DNA"/>
</dbReference>
<protein>
    <submittedName>
        <fullName evidence="2">NADH dehydrogenase subunit 4L</fullName>
    </submittedName>
</protein>
<gene>
    <name evidence="2" type="primary">ND4L</name>
</gene>
<sequence length="77" mass="8945">MVVIFISCLSLLFKWRRMIFVLVSFEFILMSLMYVYCFVLGSGMFIFFLVFSVVSSLFGLIVLINGVFVYGYDCCVF</sequence>
<dbReference type="GeneID" id="67122173"/>
<dbReference type="EMBL" id="EU281143">
    <property type="protein sequence ID" value="ABY21274.1"/>
    <property type="molecule type" value="Genomic_DNA"/>
</dbReference>
<evidence type="ECO:0000313" key="3">
    <source>
        <dbReference type="EMBL" id="BAV82698.1"/>
    </source>
</evidence>
<dbReference type="RefSeq" id="YP_010133163.1">
    <property type="nucleotide sequence ID" value="NC_056632.1"/>
</dbReference>
<proteinExistence type="predicted"/>
<feature type="transmembrane region" description="Helical" evidence="1">
    <location>
        <begin position="46"/>
        <end position="72"/>
    </location>
</feature>
<name>B6CM44_ENTVE</name>
<reference evidence="2" key="1">
    <citation type="journal article" date="2009" name="Gene">
        <title>The mitochondrial genome sequence of Enterobius vermicularis (Nematoda: Oxyurida)--an idiosyncratic gene order and phylogenetic information for chromadorean nematodes.</title>
        <authorList>
            <person name="Kang S."/>
            <person name="Sultana T."/>
            <person name="Eom K.S."/>
            <person name="Park Y.C."/>
            <person name="Soonthornpong N."/>
            <person name="Nadler S.A."/>
            <person name="Park J.K."/>
        </authorList>
    </citation>
    <scope>NUCLEOTIDE SEQUENCE</scope>
</reference>
<dbReference type="AlphaFoldDB" id="B6CM44"/>
<feature type="transmembrane region" description="Helical" evidence="1">
    <location>
        <begin position="19"/>
        <end position="39"/>
    </location>
</feature>
<reference evidence="3" key="2">
    <citation type="submission" date="2016-10" db="EMBL/GenBank/DDBJ databases">
        <title>Complete mitochondrial genomes of 50 helminths species.</title>
        <authorList>
            <person name="Kikuchi T."/>
            <person name="Holroyd N."/>
            <person name="Berriman M."/>
        </authorList>
    </citation>
    <scope>NUCLEOTIDE SEQUENCE</scope>
</reference>
<geneLocation type="mitochondrion" evidence="2"/>
<evidence type="ECO:0000256" key="1">
    <source>
        <dbReference type="SAM" id="Phobius"/>
    </source>
</evidence>
<keyword evidence="1" id="KW-1133">Transmembrane helix</keyword>
<evidence type="ECO:0000313" key="2">
    <source>
        <dbReference type="EMBL" id="ABY21274.1"/>
    </source>
</evidence>